<sequence length="202" mass="22930">MQKIESRMEKTKIISIVFFIISLLLAAYLGKSIFTSIDQAESIERGEKAVIQKLSMIREAQIAYQSVNGNYTSDWDKLKSFIDTGKFYLVDRVEHIITLDYGADSVYVEFDTLGTVLVKDSVFSAKKYPKFNLETLSKVPGKDAEFEMWADEIEKSGVKIDVVEVKNPAPIDPARKEENEARTRKPLRFGSRTNVTTAGNWE</sequence>
<reference evidence="3 4" key="1">
    <citation type="submission" date="2022-10" db="EMBL/GenBank/DDBJ databases">
        <title>Comparative genomics and taxonomic characterization of three novel marine species of genus Reichenbachiella exhibiting antioxidant and polysaccharide degradation activities.</title>
        <authorList>
            <person name="Muhammad N."/>
            <person name="Lee Y.-J."/>
            <person name="Ko J."/>
            <person name="Kim S.-G."/>
        </authorList>
    </citation>
    <scope>NUCLEOTIDE SEQUENCE [LARGE SCALE GENOMIC DNA]</scope>
    <source>
        <strain evidence="3 4">ABR2-5</strain>
    </source>
</reference>
<dbReference type="RefSeq" id="WP_264136661.1">
    <property type="nucleotide sequence ID" value="NZ_JAOYOD010000001.1"/>
</dbReference>
<gene>
    <name evidence="3" type="ORF">N7U62_04350</name>
</gene>
<evidence type="ECO:0000313" key="3">
    <source>
        <dbReference type="EMBL" id="MCV9385878.1"/>
    </source>
</evidence>
<dbReference type="EMBL" id="JAOYOD010000001">
    <property type="protein sequence ID" value="MCV9385878.1"/>
    <property type="molecule type" value="Genomic_DNA"/>
</dbReference>
<evidence type="ECO:0000256" key="2">
    <source>
        <dbReference type="SAM" id="Phobius"/>
    </source>
</evidence>
<feature type="region of interest" description="Disordered" evidence="1">
    <location>
        <begin position="169"/>
        <end position="202"/>
    </location>
</feature>
<protein>
    <submittedName>
        <fullName evidence="3">Uncharacterized protein</fullName>
    </submittedName>
</protein>
<proteinExistence type="predicted"/>
<organism evidence="3 4">
    <name type="scientific">Reichenbachiella ulvae</name>
    <dbReference type="NCBI Taxonomy" id="2980104"/>
    <lineage>
        <taxon>Bacteria</taxon>
        <taxon>Pseudomonadati</taxon>
        <taxon>Bacteroidota</taxon>
        <taxon>Cytophagia</taxon>
        <taxon>Cytophagales</taxon>
        <taxon>Reichenbachiellaceae</taxon>
        <taxon>Reichenbachiella</taxon>
    </lineage>
</organism>
<keyword evidence="2" id="KW-0812">Transmembrane</keyword>
<keyword evidence="2" id="KW-1133">Transmembrane helix</keyword>
<feature type="compositionally biased region" description="Basic and acidic residues" evidence="1">
    <location>
        <begin position="173"/>
        <end position="183"/>
    </location>
</feature>
<evidence type="ECO:0000256" key="1">
    <source>
        <dbReference type="SAM" id="MobiDB-lite"/>
    </source>
</evidence>
<evidence type="ECO:0000313" key="4">
    <source>
        <dbReference type="Proteomes" id="UP001300692"/>
    </source>
</evidence>
<accession>A0ABT3CQ87</accession>
<keyword evidence="4" id="KW-1185">Reference proteome</keyword>
<feature type="compositionally biased region" description="Polar residues" evidence="1">
    <location>
        <begin position="191"/>
        <end position="202"/>
    </location>
</feature>
<dbReference type="Proteomes" id="UP001300692">
    <property type="component" value="Unassembled WGS sequence"/>
</dbReference>
<keyword evidence="2" id="KW-0472">Membrane</keyword>
<feature type="transmembrane region" description="Helical" evidence="2">
    <location>
        <begin position="12"/>
        <end position="30"/>
    </location>
</feature>
<comment type="caution">
    <text evidence="3">The sequence shown here is derived from an EMBL/GenBank/DDBJ whole genome shotgun (WGS) entry which is preliminary data.</text>
</comment>
<name>A0ABT3CQ87_9BACT</name>